<protein>
    <submittedName>
        <fullName evidence="10">Mechanosensitive ion channel protein MscS</fullName>
    </submittedName>
</protein>
<dbReference type="Gene3D" id="3.30.70.100">
    <property type="match status" value="1"/>
</dbReference>
<keyword evidence="5 7" id="KW-1133">Transmembrane helix</keyword>
<dbReference type="OrthoDB" id="9809206at2"/>
<comment type="subcellular location">
    <subcellularLocation>
        <location evidence="1">Cell membrane</location>
        <topology evidence="1">Multi-pass membrane protein</topology>
    </subcellularLocation>
</comment>
<dbReference type="Gene3D" id="2.30.30.60">
    <property type="match status" value="1"/>
</dbReference>
<accession>A0A2S7WCK9</accession>
<evidence type="ECO:0000256" key="3">
    <source>
        <dbReference type="ARBA" id="ARBA00022475"/>
    </source>
</evidence>
<dbReference type="InterPro" id="IPR010920">
    <property type="entry name" value="LSM_dom_sf"/>
</dbReference>
<dbReference type="GO" id="GO:0005886">
    <property type="term" value="C:plasma membrane"/>
    <property type="evidence" value="ECO:0007669"/>
    <property type="project" value="UniProtKB-SubCell"/>
</dbReference>
<evidence type="ECO:0000256" key="4">
    <source>
        <dbReference type="ARBA" id="ARBA00022692"/>
    </source>
</evidence>
<evidence type="ECO:0000313" key="11">
    <source>
        <dbReference type="Proteomes" id="UP000237608"/>
    </source>
</evidence>
<feature type="transmembrane region" description="Helical" evidence="7">
    <location>
        <begin position="163"/>
        <end position="183"/>
    </location>
</feature>
<gene>
    <name evidence="10" type="ORF">BTO13_07750</name>
</gene>
<dbReference type="InterPro" id="IPR045042">
    <property type="entry name" value="YnaI-like"/>
</dbReference>
<dbReference type="InterPro" id="IPR011014">
    <property type="entry name" value="MscS_channel_TM-2"/>
</dbReference>
<evidence type="ECO:0000259" key="9">
    <source>
        <dbReference type="Pfam" id="PF21088"/>
    </source>
</evidence>
<feature type="transmembrane region" description="Helical" evidence="7">
    <location>
        <begin position="240"/>
        <end position="261"/>
    </location>
</feature>
<feature type="transmembrane region" description="Helical" evidence="7">
    <location>
        <begin position="214"/>
        <end position="234"/>
    </location>
</feature>
<dbReference type="RefSeq" id="WP_105046288.1">
    <property type="nucleotide sequence ID" value="NZ_CP150662.1"/>
</dbReference>
<keyword evidence="6 7" id="KW-0472">Membrane</keyword>
<dbReference type="InterPro" id="IPR023408">
    <property type="entry name" value="MscS_beta-dom_sf"/>
</dbReference>
<feature type="transmembrane region" description="Helical" evidence="7">
    <location>
        <begin position="289"/>
        <end position="308"/>
    </location>
</feature>
<dbReference type="PANTHER" id="PTHR43634:SF2">
    <property type="entry name" value="LOW CONDUCTANCE MECHANOSENSITIVE CHANNEL YNAI"/>
    <property type="match status" value="1"/>
</dbReference>
<dbReference type="InterPro" id="IPR006685">
    <property type="entry name" value="MscS_channel_2nd"/>
</dbReference>
<dbReference type="SUPFAM" id="SSF82689">
    <property type="entry name" value="Mechanosensitive channel protein MscS (YggB), C-terminal domain"/>
    <property type="match status" value="1"/>
</dbReference>
<evidence type="ECO:0000259" key="8">
    <source>
        <dbReference type="Pfam" id="PF00924"/>
    </source>
</evidence>
<keyword evidence="11" id="KW-1185">Reference proteome</keyword>
<dbReference type="SUPFAM" id="SSF82861">
    <property type="entry name" value="Mechanosensitive channel protein MscS (YggB), transmembrane region"/>
    <property type="match status" value="1"/>
</dbReference>
<evidence type="ECO:0000256" key="5">
    <source>
        <dbReference type="ARBA" id="ARBA00022989"/>
    </source>
</evidence>
<feature type="domain" description="Mechanosensitive ion channel MscS" evidence="8">
    <location>
        <begin position="334"/>
        <end position="398"/>
    </location>
</feature>
<evidence type="ECO:0000256" key="2">
    <source>
        <dbReference type="ARBA" id="ARBA00008017"/>
    </source>
</evidence>
<keyword evidence="4 7" id="KW-0812">Transmembrane</keyword>
<evidence type="ECO:0000256" key="1">
    <source>
        <dbReference type="ARBA" id="ARBA00004651"/>
    </source>
</evidence>
<dbReference type="InterPro" id="IPR011066">
    <property type="entry name" value="MscS_channel_C_sf"/>
</dbReference>
<dbReference type="SUPFAM" id="SSF50182">
    <property type="entry name" value="Sm-like ribonucleoproteins"/>
    <property type="match status" value="1"/>
</dbReference>
<name>A0A2S7WCK9_9FLAO</name>
<proteinExistence type="inferred from homology"/>
<evidence type="ECO:0000313" key="10">
    <source>
        <dbReference type="EMBL" id="PQJ75146.1"/>
    </source>
</evidence>
<dbReference type="Pfam" id="PF00924">
    <property type="entry name" value="MS_channel_2nd"/>
    <property type="match status" value="1"/>
</dbReference>
<evidence type="ECO:0000256" key="6">
    <source>
        <dbReference type="ARBA" id="ARBA00023136"/>
    </source>
</evidence>
<comment type="similarity">
    <text evidence="2">Belongs to the MscS (TC 1.A.23) family.</text>
</comment>
<dbReference type="AlphaFoldDB" id="A0A2S7WCK9"/>
<feature type="domain" description="Mechanosensitive ion channel transmembrane helices 2/3" evidence="9">
    <location>
        <begin position="293"/>
        <end position="333"/>
    </location>
</feature>
<reference evidence="10 11" key="1">
    <citation type="submission" date="2016-12" db="EMBL/GenBank/DDBJ databases">
        <title>Trade-off between light-utilization and light-protection in marine flavobacteria.</title>
        <authorList>
            <person name="Kumagai Y."/>
            <person name="Yoshizawa S."/>
            <person name="Kogure K."/>
            <person name="Iwasaki W."/>
        </authorList>
    </citation>
    <scope>NUCLEOTIDE SEQUENCE [LARGE SCALE GENOMIC DNA]</scope>
    <source>
        <strain evidence="10 11">KCTC 22729</strain>
    </source>
</reference>
<sequence length="545" mass="62421">MKKIIFLFLFSTQFFVAQEKVNVDLSNPNATIYTHLYFLQEETFQPIKASKTFFGLKQKDAIDKAIKLKKILDGKGLFIDFNKIPNDPNYNDTIGYRRVYKYVIFPLRMPQISVEKINGSWYYSEETVAQIDTLYNQVFPWYVHKLQEMIPVSGYKKVFGIELWQFVGILLLLAFTVLMVIIIKKISFWILQALQEKITHKDSNSEAKLILKKLAHPISLVVGIKIIDAVFPSLQFSLDVNAWVFMTLNIAETIFWIYVFLKLVKVVMKLYEDFTSKTESKLDDQLVPILRNFLTVVVVVIGSFRMLHILGVDTTTLLAGATIGGLAFALASQDTVKNLIGTIMIFIDKPFHIGDWIVTSELEGTVEQVGFRSTRVRAADTSIFQIPNSKLSEIVINNRGMLLFRRHRTELGLRYDTPPELIDAFVKGVRELIMVHPDSRKDAFNAEFIGFGDSALLILVNVYFRSLDWNLEQSSKHKLHIAIVKLAKELGVEFAFPSTTVTIENFPEKKGINPRYDTDKERIEIAISSVVSNFEEENPTEKNEI</sequence>
<dbReference type="Gene3D" id="1.10.287.1260">
    <property type="match status" value="1"/>
</dbReference>
<dbReference type="GO" id="GO:0008381">
    <property type="term" value="F:mechanosensitive monoatomic ion channel activity"/>
    <property type="evidence" value="ECO:0007669"/>
    <property type="project" value="UniProtKB-ARBA"/>
</dbReference>
<dbReference type="Pfam" id="PF21088">
    <property type="entry name" value="MS_channel_1st"/>
    <property type="match status" value="1"/>
</dbReference>
<evidence type="ECO:0000256" key="7">
    <source>
        <dbReference type="SAM" id="Phobius"/>
    </source>
</evidence>
<dbReference type="Proteomes" id="UP000237608">
    <property type="component" value="Unassembled WGS sequence"/>
</dbReference>
<dbReference type="PANTHER" id="PTHR43634">
    <property type="entry name" value="OW CONDUCTANCE MECHANOSENSITIVE CHANNEL"/>
    <property type="match status" value="1"/>
</dbReference>
<comment type="caution">
    <text evidence="10">The sequence shown here is derived from an EMBL/GenBank/DDBJ whole genome shotgun (WGS) entry which is preliminary data.</text>
</comment>
<dbReference type="InterPro" id="IPR049142">
    <property type="entry name" value="MS_channel_1st"/>
</dbReference>
<dbReference type="EMBL" id="MSCL01000001">
    <property type="protein sequence ID" value="PQJ75146.1"/>
    <property type="molecule type" value="Genomic_DNA"/>
</dbReference>
<organism evidence="10 11">
    <name type="scientific">Polaribacter gangjinensis</name>
    <dbReference type="NCBI Taxonomy" id="574710"/>
    <lineage>
        <taxon>Bacteria</taxon>
        <taxon>Pseudomonadati</taxon>
        <taxon>Bacteroidota</taxon>
        <taxon>Flavobacteriia</taxon>
        <taxon>Flavobacteriales</taxon>
        <taxon>Flavobacteriaceae</taxon>
    </lineage>
</organism>
<keyword evidence="3" id="KW-1003">Cell membrane</keyword>